<organism evidence="1 2">
    <name type="scientific">Fulvivirga kasyanovii</name>
    <dbReference type="NCBI Taxonomy" id="396812"/>
    <lineage>
        <taxon>Bacteria</taxon>
        <taxon>Pseudomonadati</taxon>
        <taxon>Bacteroidota</taxon>
        <taxon>Cytophagia</taxon>
        <taxon>Cytophagales</taxon>
        <taxon>Fulvivirgaceae</taxon>
        <taxon>Fulvivirga</taxon>
    </lineage>
</organism>
<dbReference type="EMBL" id="SMLW01000645">
    <property type="protein sequence ID" value="MTI27851.1"/>
    <property type="molecule type" value="Genomic_DNA"/>
</dbReference>
<name>A0ABW9RVW5_9BACT</name>
<reference evidence="1 2" key="1">
    <citation type="submission" date="2019-02" db="EMBL/GenBank/DDBJ databases">
        <authorList>
            <person name="Goldberg S.R."/>
            <person name="Haltli B.A."/>
            <person name="Correa H."/>
            <person name="Russell K.G."/>
        </authorList>
    </citation>
    <scope>NUCLEOTIDE SEQUENCE [LARGE SCALE GENOMIC DNA]</scope>
    <source>
        <strain evidence="1 2">JCM 16186</strain>
    </source>
</reference>
<dbReference type="Proteomes" id="UP000798808">
    <property type="component" value="Unassembled WGS sequence"/>
</dbReference>
<sequence>MNNNFVLAIHGGAGTILKSKMTPEKENAYKQVLENALTTGYGILEKGGASLDAVEAAVILLENSELFNAGKGSVFTAEGTHEMEASIMCGKTLNAGAVAGVKKIKNPVILSRKVLEQQDYVYLAGEGAHLFARESGVECVDEDYFYSEQRYEQWQAVKNSSKVMLDHSDDRKFGTVGAVALDLHGNLAAATSTGGLTNKKYGRVGDSSVIGAGVYANNDTCAISCTGYGEFFLRGVVAYDISCLMEYKGLSLQAAAEKVIMEKQVSLGGEGGVIGVDKTGNHCLVFNSEGMYRGVVGAGNQVPAVSIYRN</sequence>
<dbReference type="Gene3D" id="3.60.20.30">
    <property type="entry name" value="(Glycosyl)asparaginase"/>
    <property type="match status" value="1"/>
</dbReference>
<dbReference type="SUPFAM" id="SSF56235">
    <property type="entry name" value="N-terminal nucleophile aminohydrolases (Ntn hydrolases)"/>
    <property type="match status" value="1"/>
</dbReference>
<evidence type="ECO:0000313" key="2">
    <source>
        <dbReference type="Proteomes" id="UP000798808"/>
    </source>
</evidence>
<keyword evidence="2" id="KW-1185">Reference proteome</keyword>
<gene>
    <name evidence="1" type="ORF">E1163_23040</name>
</gene>
<dbReference type="InterPro" id="IPR029055">
    <property type="entry name" value="Ntn_hydrolases_N"/>
</dbReference>
<proteinExistence type="predicted"/>
<dbReference type="RefSeq" id="WP_155174851.1">
    <property type="nucleotide sequence ID" value="NZ_BAAAFL010000016.1"/>
</dbReference>
<dbReference type="PANTHER" id="PTHR10188:SF6">
    <property type="entry name" value="N(4)-(BETA-N-ACETYLGLUCOSAMINYL)-L-ASPARAGINASE"/>
    <property type="match status" value="1"/>
</dbReference>
<dbReference type="PANTHER" id="PTHR10188">
    <property type="entry name" value="L-ASPARAGINASE"/>
    <property type="match status" value="1"/>
</dbReference>
<accession>A0ABW9RVW5</accession>
<dbReference type="CDD" id="cd04701">
    <property type="entry name" value="Asparaginase_2"/>
    <property type="match status" value="1"/>
</dbReference>
<dbReference type="InterPro" id="IPR000246">
    <property type="entry name" value="Peptidase_T2"/>
</dbReference>
<protein>
    <submittedName>
        <fullName evidence="1">Isoaspartyl peptidase/L-asparaginase</fullName>
    </submittedName>
</protein>
<evidence type="ECO:0000313" key="1">
    <source>
        <dbReference type="EMBL" id="MTI27851.1"/>
    </source>
</evidence>
<comment type="caution">
    <text evidence="1">The sequence shown here is derived from an EMBL/GenBank/DDBJ whole genome shotgun (WGS) entry which is preliminary data.</text>
</comment>
<dbReference type="Pfam" id="PF01112">
    <property type="entry name" value="Asparaginase_2"/>
    <property type="match status" value="1"/>
</dbReference>